<evidence type="ECO:0000313" key="3">
    <source>
        <dbReference type="EMBL" id="TPX77808.1"/>
    </source>
</evidence>
<evidence type="ECO:0000313" key="4">
    <source>
        <dbReference type="Proteomes" id="UP000320333"/>
    </source>
</evidence>
<reference evidence="3 4" key="1">
    <citation type="journal article" date="2019" name="Sci. Rep.">
        <title>Comparative genomics of chytrid fungi reveal insights into the obligate biotrophic and pathogenic lifestyle of Synchytrium endobioticum.</title>
        <authorList>
            <person name="van de Vossenberg B.T.L.H."/>
            <person name="Warris S."/>
            <person name="Nguyen H.D.T."/>
            <person name="van Gent-Pelzer M.P.E."/>
            <person name="Joly D.L."/>
            <person name="van de Geest H.C."/>
            <person name="Bonants P.J.M."/>
            <person name="Smith D.S."/>
            <person name="Levesque C.A."/>
            <person name="van der Lee T.A.J."/>
        </authorList>
    </citation>
    <scope>NUCLEOTIDE SEQUENCE [LARGE SCALE GENOMIC DNA]</scope>
    <source>
        <strain evidence="3 4">CBS 675.73</strain>
    </source>
</reference>
<dbReference type="Gene3D" id="3.30.710.10">
    <property type="entry name" value="Potassium Channel Kv1.1, Chain A"/>
    <property type="match status" value="2"/>
</dbReference>
<gene>
    <name evidence="3" type="ORF">CcCBS67573_g00943</name>
</gene>
<dbReference type="InterPro" id="IPR011333">
    <property type="entry name" value="SKP1/BTB/POZ_sf"/>
</dbReference>
<feature type="domain" description="BTB" evidence="2">
    <location>
        <begin position="129"/>
        <end position="207"/>
    </location>
</feature>
<dbReference type="Pfam" id="PF24923">
    <property type="entry name" value="ATP-grasp_IQCH"/>
    <property type="match status" value="1"/>
</dbReference>
<dbReference type="Pfam" id="PF13637">
    <property type="entry name" value="Ank_4"/>
    <property type="match status" value="1"/>
</dbReference>
<evidence type="ECO:0000256" key="1">
    <source>
        <dbReference type="SAM" id="MobiDB-lite"/>
    </source>
</evidence>
<accession>A0A507FQR6</accession>
<dbReference type="Pfam" id="PF00651">
    <property type="entry name" value="BTB"/>
    <property type="match status" value="1"/>
</dbReference>
<proteinExistence type="predicted"/>
<feature type="region of interest" description="Disordered" evidence="1">
    <location>
        <begin position="700"/>
        <end position="736"/>
    </location>
</feature>
<sequence>MLFSQCEMDDTHPLFEDLLLACKTGDLDKVTRLIEFDEVPFNCRDQWDCSPLYYSSLCGHYDVCKFLLEQGASCEPGSFDGERCFYGALTKQIRDLLKNHSFSKAIDSNADFSIFMIKSLFGNSKNSYADLVLTLPNAVESLIPPFHGFEMTVHRSVLAARNAFLAFQIDSRWRNNSFIAVKHQSVSSVALRAFVYYIYTGQLSRDFMQSFASDLEFLARQWKAEQLLPLLLDTSPLAYKLGTHLPGSIKSVQRDLKLLVWCLNHSALASIWNDEQGDEVKLIGNYESYLAGLQQLKDRIARGDFGDTGLTAIEVQSASCLLRAARPDIFIQIGNERIPCHKAFLIRSDYFMAFIEGGFTEASDLRESSGSCAVLPLSFTDNPLVFKCVLEFVYTDSCSRFTNDSDFMLENLIAADLLLLDSLKTAIVNHILTIPFSEIKDPAAFLRSSWAMNLPRLEQYITRFYAASFDQVLSDPEFRVLIKESAESVVNRQDTDTIIFADDLRFWLLRLHGFDGSIDNDVGIVGKKGELLVRVGQNVMNREVECLRKIEALDTVVEELGLLVFPSARLASSNPRNGSSGISKACPFVQGSNSQDEQILLPIMSPILVSDVSKDATLLPYSKQYHGSESRAISAASRKPGRTNQRDSLGTTRNGPPLINRSSRPCTAASRPPLKNQMERRDGFEGALFTPPNTIILQRPSTAATTRLQSEGNNRRPTYSARSRPVSGRIHTSHSTRQITAEFPNLKRLDGPEVDMDFVTERASEHSTFKGLFRLVTSSVLPPTVDFSKQLLDKRLVSSARKQIHASKEASNSIRGWHSALCSFNGMVKYEPQANEVVQLRPEFRSISVPVLCSDSTLETPIGTPNWTPNTERYQQPLYPPSQPFFSPRETRRANTPETISEFRYKDPIQKPIATLKDLCHLNTREFSVTDYETFAVSNGKLVSLSPGFSEFQRVVQANHFVTGVSLQSVLFMVRQVEKFCTANLVKWADVSKRKLMEFLQRPLITRITTDDILFCLSNAAEVFVFHERALGFPADLVFIDSCVDKLPGSYVQRYSFFLGLLTVDVTIFYAEYITWKMAEKVILFRKRILKLRKIQQQIKSRLVYQKPAALDLIRELRENWDSKYSGQKRYYFSRPMPSVSSNDQHHRFVIHLPSISCGKQIRSDMSDLRAKQSQQFGRFRDLLDPNVTLIYVTFPIEDEVKDTFSDYLSNFFFDADFASDSRVTERFHILVPEVHKFFPRNGSLAGLLLNSVNSLKYLSNLVGSTPAYIVPGIIGDQEIALSAILKIPLFCELDLPHALAFNPTEQYKLISRCEVTQPPGEAFSGKSLTAFLETLSTLITDCTSTKRWMFKMNHHTDQAGIAYWDADDMARRKFKLSPQVFKQLLYDSLTEKGKLARDKSVYPTMTEFIDAFLKLGGMIEGAPPVFYENEFLVEEKSRHEFPTRFPSAHYLIYPNGSSELVCSSEQLCIKPYRYWGSVIPQQTCPHDDLAMAAKEIIDCLVHRGYFGYASVDFISWDDHSLARRNLWCIGVKPYLTDSQIYCLNYMTASYTQTIQPGFDHSGCTLLDMNRARAIPFKYLHNNQFIDLRKVKRHARMAAFEGDQDLVNRVGLYSPNFRHYGLMSLTSVGAETLLIDSGFLFDAKNKIGAIALNAERTNKEYMSIMFSDKQHSACLEQALRAIVLLYRRLMTIEAEEVCNFIDIAYCIVPELRRARHREAIFDPSYVHIGQAIPELYKVQWRIENGYLGTSETEDDVSGMGIAIMVEDTENNDVANEYKSAGVLTDGLAAKFEVTNLSPVANVASNDLSVFVSSNDVVSLLTTAENRQIQKRLASNKLEEVVAAAMDLPDYKAIGILDEFNPMNRIRILARRQQLKRFMFPAIRPDPKSIALLNTLIPSNALWGKYADYGDEQHEYQMVLPERFDDPNRIPLGLTPEQYLIFLDVSFVFEGLLTYLLIGTRITAKHEMQDLIEKQEQREEMERIRKIKHEEDMRKAALRQKLQIEEELALAELSLLIAEEKEAYLRSGKGPLTKKVQQEIEDAIRRNFFDRAAQEQMKRDHKGSDARGRKRLKDFMGKKPGRKIGGKGFADLSVGNGYILDGRVSRRESYAFTSNVDEIQSVLMRGIGEKWLGFRAKSEPTLAEEE</sequence>
<dbReference type="InterPro" id="IPR056855">
    <property type="entry name" value="ATP-grasp_IQCH"/>
</dbReference>
<dbReference type="OrthoDB" id="2117703at2759"/>
<dbReference type="SMART" id="SM00225">
    <property type="entry name" value="BTB"/>
    <property type="match status" value="1"/>
</dbReference>
<feature type="domain" description="BTB" evidence="2">
    <location>
        <begin position="327"/>
        <end position="396"/>
    </location>
</feature>
<dbReference type="SUPFAM" id="SSF48403">
    <property type="entry name" value="Ankyrin repeat"/>
    <property type="match status" value="1"/>
</dbReference>
<protein>
    <recommendedName>
        <fullName evidence="2">BTB domain-containing protein</fullName>
    </recommendedName>
</protein>
<organism evidence="3 4">
    <name type="scientific">Chytriomyces confervae</name>
    <dbReference type="NCBI Taxonomy" id="246404"/>
    <lineage>
        <taxon>Eukaryota</taxon>
        <taxon>Fungi</taxon>
        <taxon>Fungi incertae sedis</taxon>
        <taxon>Chytridiomycota</taxon>
        <taxon>Chytridiomycota incertae sedis</taxon>
        <taxon>Chytridiomycetes</taxon>
        <taxon>Chytridiales</taxon>
        <taxon>Chytriomycetaceae</taxon>
        <taxon>Chytriomyces</taxon>
    </lineage>
</organism>
<feature type="compositionally biased region" description="Polar residues" evidence="1">
    <location>
        <begin position="642"/>
        <end position="665"/>
    </location>
</feature>
<dbReference type="InterPro" id="IPR038752">
    <property type="entry name" value="IQCH"/>
</dbReference>
<dbReference type="EMBL" id="QEAP01000014">
    <property type="protein sequence ID" value="TPX77808.1"/>
    <property type="molecule type" value="Genomic_DNA"/>
</dbReference>
<dbReference type="PANTHER" id="PTHR14465:SF0">
    <property type="entry name" value="IQ DOMAIN-CONTAINING PROTEIN H"/>
    <property type="match status" value="1"/>
</dbReference>
<dbReference type="InterPro" id="IPR002110">
    <property type="entry name" value="Ankyrin_rpt"/>
</dbReference>
<evidence type="ECO:0000259" key="2">
    <source>
        <dbReference type="PROSITE" id="PS50097"/>
    </source>
</evidence>
<dbReference type="Proteomes" id="UP000320333">
    <property type="component" value="Unassembled WGS sequence"/>
</dbReference>
<name>A0A507FQR6_9FUNG</name>
<comment type="caution">
    <text evidence="3">The sequence shown here is derived from an EMBL/GenBank/DDBJ whole genome shotgun (WGS) entry which is preliminary data.</text>
</comment>
<dbReference type="Gene3D" id="1.25.40.20">
    <property type="entry name" value="Ankyrin repeat-containing domain"/>
    <property type="match status" value="1"/>
</dbReference>
<dbReference type="SUPFAM" id="SSF54695">
    <property type="entry name" value="POZ domain"/>
    <property type="match status" value="2"/>
</dbReference>
<dbReference type="PANTHER" id="PTHR14465">
    <property type="entry name" value="IQ DOMAIN-CONTAINING PROTEIN H"/>
    <property type="match status" value="1"/>
</dbReference>
<keyword evidence="4" id="KW-1185">Reference proteome</keyword>
<dbReference type="CDD" id="cd18497">
    <property type="entry name" value="BACK_ABTB1_BPOZ"/>
    <property type="match status" value="1"/>
</dbReference>
<dbReference type="STRING" id="246404.A0A507FQR6"/>
<dbReference type="InterPro" id="IPR036770">
    <property type="entry name" value="Ankyrin_rpt-contain_sf"/>
</dbReference>
<dbReference type="PROSITE" id="PS50097">
    <property type="entry name" value="BTB"/>
    <property type="match status" value="2"/>
</dbReference>
<dbReference type="InterPro" id="IPR000210">
    <property type="entry name" value="BTB/POZ_dom"/>
</dbReference>
<feature type="compositionally biased region" description="Polar residues" evidence="1">
    <location>
        <begin position="700"/>
        <end position="721"/>
    </location>
</feature>
<feature type="region of interest" description="Disordered" evidence="1">
    <location>
        <begin position="629"/>
        <end position="679"/>
    </location>
</feature>